<keyword evidence="1" id="KW-0472">Membrane</keyword>
<feature type="transmembrane region" description="Helical" evidence="1">
    <location>
        <begin position="79"/>
        <end position="97"/>
    </location>
</feature>
<dbReference type="EMBL" id="QVQY01000024">
    <property type="protein sequence ID" value="RFU50522.1"/>
    <property type="molecule type" value="Genomic_DNA"/>
</dbReference>
<evidence type="ECO:0000313" key="4">
    <source>
        <dbReference type="EMBL" id="RFU52782.1"/>
    </source>
</evidence>
<gene>
    <name evidence="2" type="ORF">DDV21_004610</name>
    <name evidence="3" type="ORF">DDV22_08235</name>
    <name evidence="4" type="ORF">DDV23_07875</name>
</gene>
<dbReference type="AlphaFoldDB" id="A0A372KKE4"/>
<reference evidence="5" key="3">
    <citation type="submission" date="2018-08" db="EMBL/GenBank/DDBJ databases">
        <title>Streptococcus chenjunshii sp. nov., isolated from stools sample of the Tibetan antelope in the Qinghai-Tibet plateau, China.</title>
        <authorList>
            <person name="Tian Z."/>
        </authorList>
    </citation>
    <scope>NUCLEOTIDE SEQUENCE [LARGE SCALE GENOMIC DNA]</scope>
    <source>
        <strain evidence="5">Z15</strain>
    </source>
</reference>
<reference evidence="4 6" key="2">
    <citation type="submission" date="2018-08" db="EMBL/GenBank/DDBJ databases">
        <title>Draft genome of Streptococcus sp. nov. Z1.</title>
        <authorList>
            <person name="Tian Z."/>
        </authorList>
    </citation>
    <scope>NUCLEOTIDE SEQUENCE [LARGE SCALE GENOMIC DNA]</scope>
    <source>
        <strain evidence="4">Z1</strain>
        <strain evidence="6">Z1(2018)</strain>
    </source>
</reference>
<dbReference type="Proteomes" id="UP000262901">
    <property type="component" value="Unassembled WGS sequence"/>
</dbReference>
<keyword evidence="1" id="KW-0812">Transmembrane</keyword>
<evidence type="ECO:0000313" key="2">
    <source>
        <dbReference type="EMBL" id="AXQ78409.1"/>
    </source>
</evidence>
<evidence type="ECO:0000256" key="1">
    <source>
        <dbReference type="SAM" id="Phobius"/>
    </source>
</evidence>
<protein>
    <recommendedName>
        <fullName evidence="8">DUF4293 family protein</fullName>
    </recommendedName>
</protein>
<dbReference type="Proteomes" id="UP000246115">
    <property type="component" value="Chromosome"/>
</dbReference>
<reference evidence="2" key="4">
    <citation type="journal article" date="2019" name="Int. J. Syst. Evol. Microbiol.">
        <title>Streptococcus chenjunshii sp. nov. isolated from feces of Tibetan antelopes.</title>
        <authorList>
            <person name="Tian Z."/>
            <person name="Lu S."/>
            <person name="Jin D."/>
            <person name="Yang J."/>
            <person name="Pu J."/>
            <person name="Lai X.H."/>
            <person name="Bai X.N."/>
            <person name="Wu X.M."/>
            <person name="Li J."/>
            <person name="Wang S."/>
            <person name="Xu J."/>
        </authorList>
    </citation>
    <scope>NUCLEOTIDE SEQUENCE</scope>
    <source>
        <strain evidence="2">Z15</strain>
    </source>
</reference>
<name>A0A372KKE4_9STRE</name>
<proteinExistence type="predicted"/>
<sequence>MKKRCLFLIVLTAVGMLSCLLPWSGIYRGSIPPGNLPDIIFYGYQKNGLSCSLLFACVFLIAAVTFLRGEITKRLKTCAAFICSLVLAICLFDTLTIASQAHMKGAVPFLQIGPFVMGLVAVMILIILKHFRA</sequence>
<feature type="transmembrane region" description="Helical" evidence="1">
    <location>
        <begin position="47"/>
        <end position="67"/>
    </location>
</feature>
<evidence type="ECO:0000313" key="7">
    <source>
        <dbReference type="Proteomes" id="UP000264056"/>
    </source>
</evidence>
<evidence type="ECO:0008006" key="8">
    <source>
        <dbReference type="Google" id="ProtNLM"/>
    </source>
</evidence>
<accession>A0A372KKE4</accession>
<dbReference type="EMBL" id="QVQZ01000019">
    <property type="protein sequence ID" value="RFU52782.1"/>
    <property type="molecule type" value="Genomic_DNA"/>
</dbReference>
<evidence type="ECO:0000313" key="3">
    <source>
        <dbReference type="EMBL" id="RFU50522.1"/>
    </source>
</evidence>
<dbReference type="KEGG" id="schj:DDV21_004610"/>
<organism evidence="4 6">
    <name type="scientific">Streptococcus chenjunshii</name>
    <dbReference type="NCBI Taxonomy" id="2173853"/>
    <lineage>
        <taxon>Bacteria</taxon>
        <taxon>Bacillati</taxon>
        <taxon>Bacillota</taxon>
        <taxon>Bacilli</taxon>
        <taxon>Lactobacillales</taxon>
        <taxon>Streptococcaceae</taxon>
        <taxon>Streptococcus</taxon>
    </lineage>
</organism>
<accession>A0A346NBL4</accession>
<dbReference type="EMBL" id="CP031733">
    <property type="protein sequence ID" value="AXQ78409.1"/>
    <property type="molecule type" value="Genomic_DNA"/>
</dbReference>
<keyword evidence="1" id="KW-1133">Transmembrane helix</keyword>
<feature type="transmembrane region" description="Helical" evidence="1">
    <location>
        <begin position="109"/>
        <end position="128"/>
    </location>
</feature>
<keyword evidence="7" id="KW-1185">Reference proteome</keyword>
<dbReference type="Proteomes" id="UP000264056">
    <property type="component" value="Unassembled WGS sequence"/>
</dbReference>
<reference evidence="3 7" key="1">
    <citation type="submission" date="2018-08" db="EMBL/GenBank/DDBJ databases">
        <title>Draft genome of Streptococcus sp .nov. Z2.</title>
        <authorList>
            <person name="Tian Z."/>
        </authorList>
    </citation>
    <scope>NUCLEOTIDE SEQUENCE [LARGE SCALE GENOMIC DNA]</scope>
    <source>
        <strain evidence="3 7">Z2</strain>
    </source>
</reference>
<evidence type="ECO:0000313" key="6">
    <source>
        <dbReference type="Proteomes" id="UP000262901"/>
    </source>
</evidence>
<dbReference type="PROSITE" id="PS51257">
    <property type="entry name" value="PROKAR_LIPOPROTEIN"/>
    <property type="match status" value="1"/>
</dbReference>
<evidence type="ECO:0000313" key="5">
    <source>
        <dbReference type="Proteomes" id="UP000246115"/>
    </source>
</evidence>